<feature type="non-terminal residue" evidence="2">
    <location>
        <position position="1"/>
    </location>
</feature>
<organism evidence="2 3">
    <name type="scientific">Taxus chinensis</name>
    <name type="common">Chinese yew</name>
    <name type="synonym">Taxus wallichiana var. chinensis</name>
    <dbReference type="NCBI Taxonomy" id="29808"/>
    <lineage>
        <taxon>Eukaryota</taxon>
        <taxon>Viridiplantae</taxon>
        <taxon>Streptophyta</taxon>
        <taxon>Embryophyta</taxon>
        <taxon>Tracheophyta</taxon>
        <taxon>Spermatophyta</taxon>
        <taxon>Pinopsida</taxon>
        <taxon>Pinidae</taxon>
        <taxon>Conifers II</taxon>
        <taxon>Cupressales</taxon>
        <taxon>Taxaceae</taxon>
        <taxon>Taxus</taxon>
    </lineage>
</organism>
<proteinExistence type="predicted"/>
<feature type="region of interest" description="Disordered" evidence="1">
    <location>
        <begin position="47"/>
        <end position="69"/>
    </location>
</feature>
<keyword evidence="3" id="KW-1185">Reference proteome</keyword>
<gene>
    <name evidence="2" type="ORF">KI387_038085</name>
</gene>
<dbReference type="EMBL" id="JAHRHJ020000007">
    <property type="protein sequence ID" value="KAH9310174.1"/>
    <property type="molecule type" value="Genomic_DNA"/>
</dbReference>
<accession>A0AA38KXM9</accession>
<reference evidence="2 3" key="1">
    <citation type="journal article" date="2021" name="Nat. Plants">
        <title>The Taxus genome provides insights into paclitaxel biosynthesis.</title>
        <authorList>
            <person name="Xiong X."/>
            <person name="Gou J."/>
            <person name="Liao Q."/>
            <person name="Li Y."/>
            <person name="Zhou Q."/>
            <person name="Bi G."/>
            <person name="Li C."/>
            <person name="Du R."/>
            <person name="Wang X."/>
            <person name="Sun T."/>
            <person name="Guo L."/>
            <person name="Liang H."/>
            <person name="Lu P."/>
            <person name="Wu Y."/>
            <person name="Zhang Z."/>
            <person name="Ro D.K."/>
            <person name="Shang Y."/>
            <person name="Huang S."/>
            <person name="Yan J."/>
        </authorList>
    </citation>
    <scope>NUCLEOTIDE SEQUENCE [LARGE SCALE GENOMIC DNA]</scope>
    <source>
        <strain evidence="2">Ta-2019</strain>
    </source>
</reference>
<evidence type="ECO:0000313" key="3">
    <source>
        <dbReference type="Proteomes" id="UP000824469"/>
    </source>
</evidence>
<name>A0AA38KXM9_TAXCH</name>
<sequence length="69" mass="7935">MIGVDYVELVSTGLDRRRSETKCEKIRELENEGKIVNICWICRSQRDTSKAPPVLDAGTESPENQWRRA</sequence>
<protein>
    <submittedName>
        <fullName evidence="2">Uncharacterized protein</fullName>
    </submittedName>
</protein>
<evidence type="ECO:0000256" key="1">
    <source>
        <dbReference type="SAM" id="MobiDB-lite"/>
    </source>
</evidence>
<evidence type="ECO:0000313" key="2">
    <source>
        <dbReference type="EMBL" id="KAH9310174.1"/>
    </source>
</evidence>
<comment type="caution">
    <text evidence="2">The sequence shown here is derived from an EMBL/GenBank/DDBJ whole genome shotgun (WGS) entry which is preliminary data.</text>
</comment>
<dbReference type="Proteomes" id="UP000824469">
    <property type="component" value="Unassembled WGS sequence"/>
</dbReference>
<feature type="non-terminal residue" evidence="2">
    <location>
        <position position="69"/>
    </location>
</feature>
<dbReference type="AlphaFoldDB" id="A0AA38KXM9"/>